<dbReference type="InterPro" id="IPR051448">
    <property type="entry name" value="CdaR-like_regulators"/>
</dbReference>
<evidence type="ECO:0000256" key="1">
    <source>
        <dbReference type="ARBA" id="ARBA00006754"/>
    </source>
</evidence>
<evidence type="ECO:0000313" key="6">
    <source>
        <dbReference type="Proteomes" id="UP000469734"/>
    </source>
</evidence>
<evidence type="ECO:0000259" key="2">
    <source>
        <dbReference type="Pfam" id="PF05651"/>
    </source>
</evidence>
<organism evidence="5 6">
    <name type="scientific">Duganella margarita</name>
    <dbReference type="NCBI Taxonomy" id="2692170"/>
    <lineage>
        <taxon>Bacteria</taxon>
        <taxon>Pseudomonadati</taxon>
        <taxon>Pseudomonadota</taxon>
        <taxon>Betaproteobacteria</taxon>
        <taxon>Burkholderiales</taxon>
        <taxon>Oxalobacteraceae</taxon>
        <taxon>Telluria group</taxon>
        <taxon>Duganella</taxon>
    </lineage>
</organism>
<dbReference type="InterPro" id="IPR025736">
    <property type="entry name" value="PucR_C-HTH_dom"/>
</dbReference>
<dbReference type="InterPro" id="IPR041522">
    <property type="entry name" value="CdaR_GGDEF"/>
</dbReference>
<name>A0A7X4KEX9_9BURK</name>
<comment type="caution">
    <text evidence="5">The sequence shown here is derived from an EMBL/GenBank/DDBJ whole genome shotgun (WGS) entry which is preliminary data.</text>
</comment>
<feature type="domain" description="Putative sugar diacid recognition" evidence="2">
    <location>
        <begin position="5"/>
        <end position="137"/>
    </location>
</feature>
<reference evidence="5 6" key="1">
    <citation type="submission" date="2019-12" db="EMBL/GenBank/DDBJ databases">
        <title>Novel species isolated from a subtropical stream in China.</title>
        <authorList>
            <person name="Lu H."/>
        </authorList>
    </citation>
    <scope>NUCLEOTIDE SEQUENCE [LARGE SCALE GENOMIC DNA]</scope>
    <source>
        <strain evidence="5 6">FT134W</strain>
    </source>
</reference>
<sequence length="365" mass="39842">MNIISTALAQDIVTRTMRIIPYNVNVMDANGSIIASGNPARIGELHAGALLALAKKLTVEIDDASARNLHGAQPGINLPLTVQGQLCGAVGLSGAPDQVRQFGELVRLTAEMILEQAQLAGELQRDSRYREAFVLNLINAEHASLADLNAWAHRLGVSFDRPHAVYLLELEDADLQALQLRLQARVPSALTAAAGPHELVILDFLDTPVHDKQLHALGGIVREICPTPHTLTMGIALQGIAGVAISYQSAKSAARIGRNRHPRRHHYSYYDHALPVLLSGLDTGWQAAQLRAPVEKLGRNKGMLQRTLATWFAHDGHPAATAEALHIHRNTLDYRLRRIGEITGLDLARLEDRFLLYISVLLSSQ</sequence>
<gene>
    <name evidence="5" type="ORF">GTP56_06310</name>
</gene>
<evidence type="ECO:0000313" key="5">
    <source>
        <dbReference type="EMBL" id="MYM71811.1"/>
    </source>
</evidence>
<dbReference type="InterPro" id="IPR042070">
    <property type="entry name" value="PucR_C-HTH_sf"/>
</dbReference>
<proteinExistence type="inferred from homology"/>
<feature type="domain" description="CdaR GGDEF-like" evidence="4">
    <location>
        <begin position="146"/>
        <end position="256"/>
    </location>
</feature>
<dbReference type="Gene3D" id="1.10.10.2840">
    <property type="entry name" value="PucR C-terminal helix-turn-helix domain"/>
    <property type="match status" value="1"/>
</dbReference>
<dbReference type="Pfam" id="PF17853">
    <property type="entry name" value="GGDEF_2"/>
    <property type="match status" value="1"/>
</dbReference>
<dbReference type="InterPro" id="IPR008599">
    <property type="entry name" value="Diacid_rec"/>
</dbReference>
<comment type="similarity">
    <text evidence="1">Belongs to the CdaR family.</text>
</comment>
<dbReference type="AlphaFoldDB" id="A0A7X4KEX9"/>
<accession>A0A7X4KEX9</accession>
<evidence type="ECO:0000259" key="4">
    <source>
        <dbReference type="Pfam" id="PF17853"/>
    </source>
</evidence>
<dbReference type="Pfam" id="PF13556">
    <property type="entry name" value="HTH_30"/>
    <property type="match status" value="1"/>
</dbReference>
<feature type="domain" description="PucR C-terminal helix-turn-helix" evidence="3">
    <location>
        <begin position="304"/>
        <end position="361"/>
    </location>
</feature>
<evidence type="ECO:0000259" key="3">
    <source>
        <dbReference type="Pfam" id="PF13556"/>
    </source>
</evidence>
<protein>
    <submittedName>
        <fullName evidence="5">Transcriptional regulator</fullName>
    </submittedName>
</protein>
<dbReference type="EMBL" id="WWCR01000004">
    <property type="protein sequence ID" value="MYM71811.1"/>
    <property type="molecule type" value="Genomic_DNA"/>
</dbReference>
<dbReference type="PANTHER" id="PTHR33744">
    <property type="entry name" value="CARBOHYDRATE DIACID REGULATOR"/>
    <property type="match status" value="1"/>
</dbReference>
<dbReference type="Pfam" id="PF05651">
    <property type="entry name" value="Diacid_rec"/>
    <property type="match status" value="1"/>
</dbReference>
<dbReference type="PANTHER" id="PTHR33744:SF15">
    <property type="entry name" value="CARBOHYDRATE DIACID REGULATOR"/>
    <property type="match status" value="1"/>
</dbReference>
<dbReference type="RefSeq" id="WP_161049439.1">
    <property type="nucleotide sequence ID" value="NZ_WWCR01000004.1"/>
</dbReference>
<dbReference type="Proteomes" id="UP000469734">
    <property type="component" value="Unassembled WGS sequence"/>
</dbReference>